<evidence type="ECO:0000313" key="2">
    <source>
        <dbReference type="Proteomes" id="UP000004994"/>
    </source>
</evidence>
<dbReference type="Gramene" id="Solyc07g056560.3.1">
    <property type="protein sequence ID" value="Solyc07g056560.3.1"/>
    <property type="gene ID" value="Solyc07g056560.3"/>
</dbReference>
<dbReference type="EnsemblPlants" id="Solyc07g056560.3.1">
    <property type="protein sequence ID" value="Solyc07g056560.3.1"/>
    <property type="gene ID" value="Solyc07g056560.3"/>
</dbReference>
<accession>A0A3Q7HGR5</accession>
<dbReference type="PaxDb" id="4081-Solyc07g056560.2.1"/>
<dbReference type="AlphaFoldDB" id="A0A3Q7HGR5"/>
<dbReference type="Proteomes" id="UP000004994">
    <property type="component" value="Chromosome 7"/>
</dbReference>
<reference evidence="1" key="2">
    <citation type="submission" date="2019-01" db="UniProtKB">
        <authorList>
            <consortium name="EnsemblPlants"/>
        </authorList>
    </citation>
    <scope>IDENTIFICATION</scope>
    <source>
        <strain evidence="1">cv. Heinz 1706</strain>
    </source>
</reference>
<proteinExistence type="predicted"/>
<name>A0A3Q7HGR5_SOLLC</name>
<keyword evidence="2" id="KW-1185">Reference proteome</keyword>
<reference evidence="1" key="1">
    <citation type="journal article" date="2012" name="Nature">
        <title>The tomato genome sequence provides insights into fleshy fruit evolution.</title>
        <authorList>
            <consortium name="Tomato Genome Consortium"/>
        </authorList>
    </citation>
    <scope>NUCLEOTIDE SEQUENCE [LARGE SCALE GENOMIC DNA]</scope>
    <source>
        <strain evidence="1">cv. Heinz 1706</strain>
    </source>
</reference>
<sequence>MDNGCYCSGVVILRNQLKTESFMDISFSLGF</sequence>
<dbReference type="InParanoid" id="A0A3Q7HGR5"/>
<organism evidence="1">
    <name type="scientific">Solanum lycopersicum</name>
    <name type="common">Tomato</name>
    <name type="synonym">Lycopersicon esculentum</name>
    <dbReference type="NCBI Taxonomy" id="4081"/>
    <lineage>
        <taxon>Eukaryota</taxon>
        <taxon>Viridiplantae</taxon>
        <taxon>Streptophyta</taxon>
        <taxon>Embryophyta</taxon>
        <taxon>Tracheophyta</taxon>
        <taxon>Spermatophyta</taxon>
        <taxon>Magnoliopsida</taxon>
        <taxon>eudicotyledons</taxon>
        <taxon>Gunneridae</taxon>
        <taxon>Pentapetalae</taxon>
        <taxon>asterids</taxon>
        <taxon>lamiids</taxon>
        <taxon>Solanales</taxon>
        <taxon>Solanaceae</taxon>
        <taxon>Solanoideae</taxon>
        <taxon>Solaneae</taxon>
        <taxon>Solanum</taxon>
        <taxon>Solanum subgen. Lycopersicon</taxon>
    </lineage>
</organism>
<evidence type="ECO:0000313" key="1">
    <source>
        <dbReference type="EnsemblPlants" id="Solyc07g056560.3.1"/>
    </source>
</evidence>
<protein>
    <submittedName>
        <fullName evidence="1">Uncharacterized protein</fullName>
    </submittedName>
</protein>